<organism evidence="1 2">
    <name type="scientific">Erwinia psidii</name>
    <dbReference type="NCBI Taxonomy" id="69224"/>
    <lineage>
        <taxon>Bacteria</taxon>
        <taxon>Pseudomonadati</taxon>
        <taxon>Pseudomonadota</taxon>
        <taxon>Gammaproteobacteria</taxon>
        <taxon>Enterobacterales</taxon>
        <taxon>Erwiniaceae</taxon>
        <taxon>Erwinia</taxon>
    </lineage>
</organism>
<dbReference type="Proteomes" id="UP000279457">
    <property type="component" value="Unassembled WGS sequence"/>
</dbReference>
<dbReference type="EMBL" id="RHHM01000003">
    <property type="protein sequence ID" value="RQM39325.1"/>
    <property type="molecule type" value="Genomic_DNA"/>
</dbReference>
<name>A0A3N6V2L9_9GAMM</name>
<reference evidence="1 2" key="1">
    <citation type="submission" date="2018-10" db="EMBL/GenBank/DDBJ databases">
        <title>Draft genome sequence for the type isolate of Erwinia psidii, agent causal of bacterial blight in guava (Psidium guajava) and wilt and die-back of Eucalyptus spp.</title>
        <authorList>
            <person name="Hermenegildo P.S."/>
            <person name="Santos S.A."/>
            <person name="Guimaraes L.M.S."/>
            <person name="Vidigal P.M.P."/>
            <person name="Pereira I.C."/>
            <person name="Badel J.L."/>
            <person name="Alfenas-Zerbini P."/>
            <person name="Ferreira M.A.S.V."/>
            <person name="Alfenas A.C."/>
        </authorList>
    </citation>
    <scope>NUCLEOTIDE SEQUENCE [LARGE SCALE GENOMIC DNA]</scope>
    <source>
        <strain evidence="1 2">IBSBF 435</strain>
    </source>
</reference>
<evidence type="ECO:0000313" key="2">
    <source>
        <dbReference type="Proteomes" id="UP000279457"/>
    </source>
</evidence>
<dbReference type="NCBIfam" id="NF007981">
    <property type="entry name" value="PRK10708.1"/>
    <property type="match status" value="1"/>
</dbReference>
<dbReference type="AlphaFoldDB" id="A0A3N6V2L9"/>
<dbReference type="OrthoDB" id="6548256at2"/>
<dbReference type="Pfam" id="PF10781">
    <property type="entry name" value="DSRB"/>
    <property type="match status" value="1"/>
</dbReference>
<evidence type="ECO:0000313" key="1">
    <source>
        <dbReference type="EMBL" id="RQM39325.1"/>
    </source>
</evidence>
<protein>
    <submittedName>
        <fullName evidence="1">Protein DsrB</fullName>
    </submittedName>
</protein>
<accession>A0A3N6V2L9</accession>
<comment type="caution">
    <text evidence="1">The sequence shown here is derived from an EMBL/GenBank/DDBJ whole genome shotgun (WGS) entry which is preliminary data.</text>
</comment>
<proteinExistence type="predicted"/>
<sequence length="85" mass="9404">MQYGLLHGGKPFITTLTGRQRMKVNDRVTVKTDGGPRRSGTLLAVEHFSEGTMLLVSLEDYPSGIWFFNETADEEGIFVEPVNGS</sequence>
<gene>
    <name evidence="1" type="primary">dsrB</name>
    <name evidence="1" type="ORF">EB241_06135</name>
</gene>
<keyword evidence="2" id="KW-1185">Reference proteome</keyword>
<dbReference type="InterPro" id="IPR019717">
    <property type="entry name" value="Dextransucrase_DSRB"/>
</dbReference>